<dbReference type="PROSITE" id="PS00463">
    <property type="entry name" value="ZN2_CY6_FUNGAL_1"/>
    <property type="match status" value="1"/>
</dbReference>
<dbReference type="EMBL" id="MU858418">
    <property type="protein sequence ID" value="KAK4206416.1"/>
    <property type="molecule type" value="Genomic_DNA"/>
</dbReference>
<dbReference type="AlphaFoldDB" id="A0AAN6XVE2"/>
<evidence type="ECO:0000256" key="2">
    <source>
        <dbReference type="SAM" id="MobiDB-lite"/>
    </source>
</evidence>
<gene>
    <name evidence="4" type="ORF">QBC37DRAFT_407140</name>
</gene>
<evidence type="ECO:0000313" key="4">
    <source>
        <dbReference type="EMBL" id="KAK4206416.1"/>
    </source>
</evidence>
<dbReference type="InterPro" id="IPR001138">
    <property type="entry name" value="Zn2Cys6_DnaBD"/>
</dbReference>
<comment type="caution">
    <text evidence="4">The sequence shown here is derived from an EMBL/GenBank/DDBJ whole genome shotgun (WGS) entry which is preliminary data.</text>
</comment>
<dbReference type="GO" id="GO:0000981">
    <property type="term" value="F:DNA-binding transcription factor activity, RNA polymerase II-specific"/>
    <property type="evidence" value="ECO:0007669"/>
    <property type="project" value="InterPro"/>
</dbReference>
<dbReference type="GO" id="GO:0008270">
    <property type="term" value="F:zinc ion binding"/>
    <property type="evidence" value="ECO:0007669"/>
    <property type="project" value="InterPro"/>
</dbReference>
<feature type="compositionally biased region" description="Polar residues" evidence="2">
    <location>
        <begin position="236"/>
        <end position="250"/>
    </location>
</feature>
<organism evidence="4 5">
    <name type="scientific">Rhypophila decipiens</name>
    <dbReference type="NCBI Taxonomy" id="261697"/>
    <lineage>
        <taxon>Eukaryota</taxon>
        <taxon>Fungi</taxon>
        <taxon>Dikarya</taxon>
        <taxon>Ascomycota</taxon>
        <taxon>Pezizomycotina</taxon>
        <taxon>Sordariomycetes</taxon>
        <taxon>Sordariomycetidae</taxon>
        <taxon>Sordariales</taxon>
        <taxon>Naviculisporaceae</taxon>
        <taxon>Rhypophila</taxon>
    </lineage>
</organism>
<feature type="region of interest" description="Disordered" evidence="2">
    <location>
        <begin position="294"/>
        <end position="326"/>
    </location>
</feature>
<evidence type="ECO:0000259" key="3">
    <source>
        <dbReference type="PROSITE" id="PS50048"/>
    </source>
</evidence>
<dbReference type="SUPFAM" id="SSF57701">
    <property type="entry name" value="Zn2/Cys6 DNA-binding domain"/>
    <property type="match status" value="1"/>
</dbReference>
<proteinExistence type="predicted"/>
<name>A0AAN6XVE2_9PEZI</name>
<feature type="compositionally biased region" description="Basic residues" evidence="2">
    <location>
        <begin position="196"/>
        <end position="209"/>
    </location>
</feature>
<dbReference type="Pfam" id="PF00172">
    <property type="entry name" value="Zn_clus"/>
    <property type="match status" value="1"/>
</dbReference>
<dbReference type="CDD" id="cd00067">
    <property type="entry name" value="GAL4"/>
    <property type="match status" value="1"/>
</dbReference>
<reference evidence="4" key="2">
    <citation type="submission" date="2023-05" db="EMBL/GenBank/DDBJ databases">
        <authorList>
            <consortium name="Lawrence Berkeley National Laboratory"/>
            <person name="Steindorff A."/>
            <person name="Hensen N."/>
            <person name="Bonometti L."/>
            <person name="Westerberg I."/>
            <person name="Brannstrom I.O."/>
            <person name="Guillou S."/>
            <person name="Cros-Aarteil S."/>
            <person name="Calhoun S."/>
            <person name="Haridas S."/>
            <person name="Kuo A."/>
            <person name="Mondo S."/>
            <person name="Pangilinan J."/>
            <person name="Riley R."/>
            <person name="Labutti K."/>
            <person name="Andreopoulos B."/>
            <person name="Lipzen A."/>
            <person name="Chen C."/>
            <person name="Yanf M."/>
            <person name="Daum C."/>
            <person name="Ng V."/>
            <person name="Clum A."/>
            <person name="Ohm R."/>
            <person name="Martin F."/>
            <person name="Silar P."/>
            <person name="Natvig D."/>
            <person name="Lalanne C."/>
            <person name="Gautier V."/>
            <person name="Ament-Velasquez S.L."/>
            <person name="Kruys A."/>
            <person name="Hutchinson M.I."/>
            <person name="Powell A.J."/>
            <person name="Barry K."/>
            <person name="Miller A.N."/>
            <person name="Grigoriev I.V."/>
            <person name="Debuchy R."/>
            <person name="Gladieux P."/>
            <person name="Thoren M.H."/>
            <person name="Johannesson H."/>
        </authorList>
    </citation>
    <scope>NUCLEOTIDE SEQUENCE</scope>
    <source>
        <strain evidence="4">PSN293</strain>
    </source>
</reference>
<protein>
    <recommendedName>
        <fullName evidence="3">Zn(2)-C6 fungal-type domain-containing protein</fullName>
    </recommendedName>
</protein>
<dbReference type="InterPro" id="IPR036864">
    <property type="entry name" value="Zn2-C6_fun-type_DNA-bd_sf"/>
</dbReference>
<evidence type="ECO:0000313" key="5">
    <source>
        <dbReference type="Proteomes" id="UP001301769"/>
    </source>
</evidence>
<reference evidence="4" key="1">
    <citation type="journal article" date="2023" name="Mol. Phylogenet. Evol.">
        <title>Genome-scale phylogeny and comparative genomics of the fungal order Sordariales.</title>
        <authorList>
            <person name="Hensen N."/>
            <person name="Bonometti L."/>
            <person name="Westerberg I."/>
            <person name="Brannstrom I.O."/>
            <person name="Guillou S."/>
            <person name="Cros-Aarteil S."/>
            <person name="Calhoun S."/>
            <person name="Haridas S."/>
            <person name="Kuo A."/>
            <person name="Mondo S."/>
            <person name="Pangilinan J."/>
            <person name="Riley R."/>
            <person name="LaButti K."/>
            <person name="Andreopoulos B."/>
            <person name="Lipzen A."/>
            <person name="Chen C."/>
            <person name="Yan M."/>
            <person name="Daum C."/>
            <person name="Ng V."/>
            <person name="Clum A."/>
            <person name="Steindorff A."/>
            <person name="Ohm R.A."/>
            <person name="Martin F."/>
            <person name="Silar P."/>
            <person name="Natvig D.O."/>
            <person name="Lalanne C."/>
            <person name="Gautier V."/>
            <person name="Ament-Velasquez S.L."/>
            <person name="Kruys A."/>
            <person name="Hutchinson M.I."/>
            <person name="Powell A.J."/>
            <person name="Barry K."/>
            <person name="Miller A.N."/>
            <person name="Grigoriev I.V."/>
            <person name="Debuchy R."/>
            <person name="Gladieux P."/>
            <person name="Hiltunen Thoren M."/>
            <person name="Johannesson H."/>
        </authorList>
    </citation>
    <scope>NUCLEOTIDE SEQUENCE</scope>
    <source>
        <strain evidence="4">PSN293</strain>
    </source>
</reference>
<dbReference type="Gene3D" id="4.10.240.10">
    <property type="entry name" value="Zn(2)-C6 fungal-type DNA-binding domain"/>
    <property type="match status" value="1"/>
</dbReference>
<sequence length="326" mass="36096">MQKTRSRGGCARCKKRKVRCDRFGLGCRRCRKDGVECPGYQLPPLSWCTKYEASFTETLEAIGQSAVQHTRTPISQAAVPLNNNIPESRPATNETGAETVEHLQQEWTEQTPVADPFIATSASSDTRLPARDTLQHTLHTSTLGCISLQPPTSTPSQAQFRALFYTPSSQIRKRRTSEQVERKYISLQSHGEKRTAKYTRRRTCQHRKPGFQAINHSDRDEPATFVPGSDTRNRSESWPSGFQDTVNAPQGNRAPEGSSHTATTSEQDSNLTELSVDAGTRSTFFSVVMNNIPVAGTKGPTRGMGIPPSLSSPPIYQRQTTPPNKH</sequence>
<feature type="region of interest" description="Disordered" evidence="2">
    <location>
        <begin position="189"/>
        <end position="271"/>
    </location>
</feature>
<feature type="compositionally biased region" description="Polar residues" evidence="2">
    <location>
        <begin position="258"/>
        <end position="271"/>
    </location>
</feature>
<dbReference type="Proteomes" id="UP001301769">
    <property type="component" value="Unassembled WGS sequence"/>
</dbReference>
<dbReference type="PROSITE" id="PS50048">
    <property type="entry name" value="ZN2_CY6_FUNGAL_2"/>
    <property type="match status" value="1"/>
</dbReference>
<accession>A0AAN6XVE2</accession>
<keyword evidence="5" id="KW-1185">Reference proteome</keyword>
<keyword evidence="1" id="KW-0539">Nucleus</keyword>
<feature type="domain" description="Zn(2)-C6 fungal-type" evidence="3">
    <location>
        <begin position="9"/>
        <end position="37"/>
    </location>
</feature>
<feature type="compositionally biased region" description="Polar residues" evidence="2">
    <location>
        <begin position="312"/>
        <end position="326"/>
    </location>
</feature>
<evidence type="ECO:0000256" key="1">
    <source>
        <dbReference type="ARBA" id="ARBA00023242"/>
    </source>
</evidence>